<reference evidence="2" key="1">
    <citation type="submission" date="2016-09" db="EMBL/GenBank/DDBJ databases">
        <authorList>
            <person name="Varghese N."/>
            <person name="Submissions S."/>
        </authorList>
    </citation>
    <scope>NUCLEOTIDE SEQUENCE [LARGE SCALE GENOMIC DNA]</scope>
    <source>
        <strain evidence="2">TNe-862</strain>
    </source>
</reference>
<gene>
    <name evidence="1" type="ORF">SAMN05421548_101375</name>
</gene>
<sequence>MVSKLDMKNVKWNPDNPFIPLLATAQEVKDFVAAGGYACIESKIENVFGQRLGALKEKIRRLRAIKVGDEFTGNLLVDSILVDCRALFLENERHRRNSTLQNVYRARQMKEKADRVDELLATKVSFEKTVRDVIKAWVDQRVVHIDWLWDEEEDRIFEDVKTFLFNSETGGLLSLLDTLIEDYEFVKSTFGANAREQTDLVFEALTGGRESVGE</sequence>
<dbReference type="AlphaFoldDB" id="A0A1G6GV80"/>
<protein>
    <submittedName>
        <fullName evidence="1">Uncharacterized protein</fullName>
    </submittedName>
</protein>
<dbReference type="Proteomes" id="UP000198908">
    <property type="component" value="Unassembled WGS sequence"/>
</dbReference>
<evidence type="ECO:0000313" key="2">
    <source>
        <dbReference type="Proteomes" id="UP000198908"/>
    </source>
</evidence>
<proteinExistence type="predicted"/>
<dbReference type="EMBL" id="FMYQ01000001">
    <property type="protein sequence ID" value="SDB85922.1"/>
    <property type="molecule type" value="Genomic_DNA"/>
</dbReference>
<organism evidence="1 2">
    <name type="scientific">Paraburkholderia lycopersici</name>
    <dbReference type="NCBI Taxonomy" id="416944"/>
    <lineage>
        <taxon>Bacteria</taxon>
        <taxon>Pseudomonadati</taxon>
        <taxon>Pseudomonadota</taxon>
        <taxon>Betaproteobacteria</taxon>
        <taxon>Burkholderiales</taxon>
        <taxon>Burkholderiaceae</taxon>
        <taxon>Paraburkholderia</taxon>
    </lineage>
</organism>
<name>A0A1G6GV80_9BURK</name>
<accession>A0A1G6GV80</accession>
<evidence type="ECO:0000313" key="1">
    <source>
        <dbReference type="EMBL" id="SDB85922.1"/>
    </source>
</evidence>
<keyword evidence="2" id="KW-1185">Reference proteome</keyword>